<evidence type="ECO:0000259" key="6">
    <source>
        <dbReference type="PROSITE" id="PS50977"/>
    </source>
</evidence>
<dbReference type="InterPro" id="IPR004111">
    <property type="entry name" value="Repressor_TetR_C"/>
</dbReference>
<dbReference type="InterPro" id="IPR050109">
    <property type="entry name" value="HTH-type_TetR-like_transc_reg"/>
</dbReference>
<keyword evidence="4" id="KW-0804">Transcription</keyword>
<dbReference type="SUPFAM" id="SSF46689">
    <property type="entry name" value="Homeodomain-like"/>
    <property type="match status" value="1"/>
</dbReference>
<dbReference type="InterPro" id="IPR001647">
    <property type="entry name" value="HTH_TetR"/>
</dbReference>
<reference evidence="7 8" key="1">
    <citation type="submission" date="2021-04" db="EMBL/GenBank/DDBJ databases">
        <title>Nocardia tengchongensis.</title>
        <authorList>
            <person name="Zhuang k."/>
            <person name="Ran Y."/>
            <person name="Li W."/>
        </authorList>
    </citation>
    <scope>NUCLEOTIDE SEQUENCE [LARGE SCALE GENOMIC DNA]</scope>
    <source>
        <strain evidence="7 8">CFH S0057</strain>
    </source>
</reference>
<keyword evidence="3 5" id="KW-0238">DNA-binding</keyword>
<keyword evidence="8" id="KW-1185">Reference proteome</keyword>
<organism evidence="7 8">
    <name type="scientific">Nocardia tengchongensis</name>
    <dbReference type="NCBI Taxonomy" id="2055889"/>
    <lineage>
        <taxon>Bacteria</taxon>
        <taxon>Bacillati</taxon>
        <taxon>Actinomycetota</taxon>
        <taxon>Actinomycetes</taxon>
        <taxon>Mycobacteriales</taxon>
        <taxon>Nocardiaceae</taxon>
        <taxon>Nocardia</taxon>
    </lineage>
</organism>
<dbReference type="InterPro" id="IPR009057">
    <property type="entry name" value="Homeodomain-like_sf"/>
</dbReference>
<evidence type="ECO:0000313" key="8">
    <source>
        <dbReference type="Proteomes" id="UP000683310"/>
    </source>
</evidence>
<evidence type="ECO:0000256" key="5">
    <source>
        <dbReference type="PROSITE-ProRule" id="PRU00335"/>
    </source>
</evidence>
<protein>
    <submittedName>
        <fullName evidence="7">TetR family transcriptional regulator</fullName>
    </submittedName>
</protein>
<dbReference type="PANTHER" id="PTHR30055">
    <property type="entry name" value="HTH-TYPE TRANSCRIPTIONAL REGULATOR RUTR"/>
    <property type="match status" value="1"/>
</dbReference>
<dbReference type="Pfam" id="PF02909">
    <property type="entry name" value="TetR_C_1"/>
    <property type="match status" value="1"/>
</dbReference>
<accession>A0ABX8CXP3</accession>
<dbReference type="Gene3D" id="1.10.357.10">
    <property type="entry name" value="Tetracycline Repressor, domain 2"/>
    <property type="match status" value="1"/>
</dbReference>
<dbReference type="Proteomes" id="UP000683310">
    <property type="component" value="Chromosome"/>
</dbReference>
<evidence type="ECO:0000256" key="1">
    <source>
        <dbReference type="ARBA" id="ARBA00022491"/>
    </source>
</evidence>
<keyword evidence="1" id="KW-0678">Repressor</keyword>
<dbReference type="Pfam" id="PF00440">
    <property type="entry name" value="TetR_N"/>
    <property type="match status" value="1"/>
</dbReference>
<evidence type="ECO:0000256" key="3">
    <source>
        <dbReference type="ARBA" id="ARBA00023125"/>
    </source>
</evidence>
<dbReference type="EMBL" id="CP074371">
    <property type="protein sequence ID" value="QVI24254.1"/>
    <property type="molecule type" value="Genomic_DNA"/>
</dbReference>
<name>A0ABX8CXP3_9NOCA</name>
<keyword evidence="2" id="KW-0805">Transcription regulation</keyword>
<dbReference type="PRINTS" id="PR00400">
    <property type="entry name" value="TETREPRESSOR"/>
</dbReference>
<evidence type="ECO:0000256" key="4">
    <source>
        <dbReference type="ARBA" id="ARBA00023163"/>
    </source>
</evidence>
<gene>
    <name evidence="7" type="ORF">KHQ06_16665</name>
</gene>
<dbReference type="PANTHER" id="PTHR30055:SF151">
    <property type="entry name" value="TRANSCRIPTIONAL REGULATORY PROTEIN"/>
    <property type="match status" value="1"/>
</dbReference>
<feature type="DNA-binding region" description="H-T-H motif" evidence="5">
    <location>
        <begin position="80"/>
        <end position="99"/>
    </location>
</feature>
<proteinExistence type="predicted"/>
<dbReference type="PROSITE" id="PS50977">
    <property type="entry name" value="HTH_TETR_2"/>
    <property type="match status" value="1"/>
</dbReference>
<evidence type="ECO:0000313" key="7">
    <source>
        <dbReference type="EMBL" id="QVI24254.1"/>
    </source>
</evidence>
<dbReference type="InterPro" id="IPR003012">
    <property type="entry name" value="Tet_transcr_reg_TetR"/>
</dbReference>
<dbReference type="SUPFAM" id="SSF48498">
    <property type="entry name" value="Tetracyclin repressor-like, C-terminal domain"/>
    <property type="match status" value="1"/>
</dbReference>
<sequence>MKVARETPIRAHQRRGSSGIANSYALFLYCLHIRCTCTWYRKACTLYICQVAKAENRLSRETVADGAIALADAEGLDALTIRRLAQELGVTPMALYWHFKNKDELLNGVVDRLWEQVDTTRDRSRPLLDQFRALAESLVAVLREHRALVPLFQVPGDNDPSPGFLEATETALEILTEYGFDVEPAAAICGNALRTAVTLVIGEPGAPTPQQSADENAEMIRRKRLRLETLPRQRYPRIVAAAAALTGCEADQHYGFGLDFFMTALAALPVPARAEQS</sequence>
<dbReference type="PRINTS" id="PR00455">
    <property type="entry name" value="HTHTETR"/>
</dbReference>
<evidence type="ECO:0000256" key="2">
    <source>
        <dbReference type="ARBA" id="ARBA00023015"/>
    </source>
</evidence>
<feature type="domain" description="HTH tetR-type" evidence="6">
    <location>
        <begin position="57"/>
        <end position="117"/>
    </location>
</feature>
<dbReference type="InterPro" id="IPR036271">
    <property type="entry name" value="Tet_transcr_reg_TetR-rel_C_sf"/>
</dbReference>